<dbReference type="Gene3D" id="3.30.300.30">
    <property type="match status" value="1"/>
</dbReference>
<feature type="domain" description="AMP-binding enzyme C-terminal" evidence="4">
    <location>
        <begin position="452"/>
        <end position="505"/>
    </location>
</feature>
<dbReference type="EMBL" id="UZAH01027406">
    <property type="protein sequence ID" value="VDO91370.1"/>
    <property type="molecule type" value="Genomic_DNA"/>
</dbReference>
<dbReference type="GO" id="GO:0005777">
    <property type="term" value="C:peroxisome"/>
    <property type="evidence" value="ECO:0007669"/>
    <property type="project" value="UniProtKB-SubCell"/>
</dbReference>
<keyword evidence="2" id="KW-0576">Peroxisome</keyword>
<evidence type="ECO:0000256" key="2">
    <source>
        <dbReference type="ARBA" id="ARBA00023140"/>
    </source>
</evidence>
<evidence type="ECO:0000256" key="1">
    <source>
        <dbReference type="ARBA" id="ARBA00004275"/>
    </source>
</evidence>
<dbReference type="InterPro" id="IPR045851">
    <property type="entry name" value="AMP-bd_C_sf"/>
</dbReference>
<organism evidence="5">
    <name type="scientific">Heligmosomoides polygyrus</name>
    <name type="common">Parasitic roundworm</name>
    <dbReference type="NCBI Taxonomy" id="6339"/>
    <lineage>
        <taxon>Eukaryota</taxon>
        <taxon>Metazoa</taxon>
        <taxon>Ecdysozoa</taxon>
        <taxon>Nematoda</taxon>
        <taxon>Chromadorea</taxon>
        <taxon>Rhabditida</taxon>
        <taxon>Rhabditina</taxon>
        <taxon>Rhabditomorpha</taxon>
        <taxon>Strongyloidea</taxon>
        <taxon>Heligmosomidae</taxon>
        <taxon>Heligmosomoides</taxon>
    </lineage>
</organism>
<gene>
    <name evidence="5" type="ORF">HPBE_LOCUS12225</name>
</gene>
<dbReference type="AlphaFoldDB" id="A0A3P7YTJ9"/>
<proteinExistence type="predicted"/>
<evidence type="ECO:0000259" key="4">
    <source>
        <dbReference type="Pfam" id="PF13193"/>
    </source>
</evidence>
<dbReference type="InterPro" id="IPR025110">
    <property type="entry name" value="AMP-bd_C"/>
</dbReference>
<dbReference type="PANTHER" id="PTHR24096:SF381">
    <property type="entry name" value="4-COUMARATE--COA LIGASE 1-LIKE"/>
    <property type="match status" value="1"/>
</dbReference>
<keyword evidence="6" id="KW-1185">Reference proteome</keyword>
<evidence type="ECO:0000313" key="7">
    <source>
        <dbReference type="WBParaSite" id="HPBE_0001222401-mRNA-1"/>
    </source>
</evidence>
<protein>
    <submittedName>
        <fullName evidence="7">AMP-binding domain-containing protein</fullName>
    </submittedName>
</protein>
<dbReference type="InterPro" id="IPR000873">
    <property type="entry name" value="AMP-dep_synth/lig_dom"/>
</dbReference>
<dbReference type="Proteomes" id="UP000050761">
    <property type="component" value="Unassembled WGS sequence"/>
</dbReference>
<dbReference type="Gene3D" id="3.40.50.12780">
    <property type="entry name" value="N-terminal domain of ligase-like"/>
    <property type="match status" value="1"/>
</dbReference>
<dbReference type="GO" id="GO:0016405">
    <property type="term" value="F:CoA-ligase activity"/>
    <property type="evidence" value="ECO:0007669"/>
    <property type="project" value="TreeGrafter"/>
</dbReference>
<name>A0A3P7YTJ9_HELPZ</name>
<comment type="subcellular location">
    <subcellularLocation>
        <location evidence="1">Peroxisome</location>
    </subcellularLocation>
</comment>
<dbReference type="Pfam" id="PF00501">
    <property type="entry name" value="AMP-binding"/>
    <property type="match status" value="1"/>
</dbReference>
<sequence length="532" mass="59580">METLQADDRIFPNAKMIRSRLPKLEVPGIAFHDFFFKLTRKFADDLAMINNDTKEQFRFSDLAAKAKFMGKALVALGVERGEVVMLCVDNSPEAVYLFLAVSMAGGVACTLSPKLHADEMHFQIVESDCRIVLVDPSGLAEVQRVFSSLNKPHRIICTGKRDLAEGNPTLEDLQFVVTDNVVLPRLQPRSDFVYMPFSSGIHGKRKGILTTHYVMNAKTTISYNPSCYIHPERHEYTAAMLPFHRQMGLEAIFVSLFAGATVVTVSKFCVHTLMTCIDRHKARTLYLSPMIMSMMINEAENHEYSVAEMHTVINGSAAVSKELYDDFRETFPHVRNIISTYGMTEIGLITRTVPADKYSASCGILAANLSLKVIDIVSGRVVGPNQKGLIYVRGASAMSPYLNNDEATREQIRGGWRKTGDIGYYDDNENVYLVDKFKEMIKVHGYQVIPSELEALLVTHPAVIDAVVVAIYDQEAGERPVAFVVLDKENLASPKQIMDYVNGEWHSVCDKKLHYYLQVFRAACGHAWGSRI</sequence>
<dbReference type="WBParaSite" id="HPBE_0001222401-mRNA-1">
    <property type="protein sequence ID" value="HPBE_0001222401-mRNA-1"/>
    <property type="gene ID" value="HPBE_0001222401"/>
</dbReference>
<dbReference type="SUPFAM" id="SSF56801">
    <property type="entry name" value="Acetyl-CoA synthetase-like"/>
    <property type="match status" value="1"/>
</dbReference>
<evidence type="ECO:0000313" key="5">
    <source>
        <dbReference type="EMBL" id="VDO91370.1"/>
    </source>
</evidence>
<feature type="domain" description="AMP-dependent synthetase/ligase" evidence="3">
    <location>
        <begin position="40"/>
        <end position="402"/>
    </location>
</feature>
<reference evidence="5 6" key="1">
    <citation type="submission" date="2018-11" db="EMBL/GenBank/DDBJ databases">
        <authorList>
            <consortium name="Pathogen Informatics"/>
        </authorList>
    </citation>
    <scope>NUCLEOTIDE SEQUENCE [LARGE SCALE GENOMIC DNA]</scope>
</reference>
<dbReference type="Pfam" id="PF13193">
    <property type="entry name" value="AMP-binding_C"/>
    <property type="match status" value="1"/>
</dbReference>
<evidence type="ECO:0000313" key="6">
    <source>
        <dbReference type="Proteomes" id="UP000050761"/>
    </source>
</evidence>
<dbReference type="OrthoDB" id="10253869at2759"/>
<dbReference type="InterPro" id="IPR042099">
    <property type="entry name" value="ANL_N_sf"/>
</dbReference>
<evidence type="ECO:0000259" key="3">
    <source>
        <dbReference type="Pfam" id="PF00501"/>
    </source>
</evidence>
<accession>A0A3P7YTJ9</accession>
<dbReference type="PANTHER" id="PTHR24096">
    <property type="entry name" value="LONG-CHAIN-FATTY-ACID--COA LIGASE"/>
    <property type="match status" value="1"/>
</dbReference>
<reference evidence="7" key="2">
    <citation type="submission" date="2019-09" db="UniProtKB">
        <authorList>
            <consortium name="WormBaseParasite"/>
        </authorList>
    </citation>
    <scope>IDENTIFICATION</scope>
</reference>